<organism evidence="2 3">
    <name type="scientific">Mesorhizobium prunaredense</name>
    <dbReference type="NCBI Taxonomy" id="1631249"/>
    <lineage>
        <taxon>Bacteria</taxon>
        <taxon>Pseudomonadati</taxon>
        <taxon>Pseudomonadota</taxon>
        <taxon>Alphaproteobacteria</taxon>
        <taxon>Hyphomicrobiales</taxon>
        <taxon>Phyllobacteriaceae</taxon>
        <taxon>Mesorhizobium</taxon>
    </lineage>
</organism>
<dbReference type="PIRSF" id="PIRSF012443">
    <property type="entry name" value="UCP012443"/>
    <property type="match status" value="1"/>
</dbReference>
<keyword evidence="3" id="KW-1185">Reference proteome</keyword>
<dbReference type="Pfam" id="PF09865">
    <property type="entry name" value="DUF2092"/>
    <property type="match status" value="1"/>
</dbReference>
<dbReference type="InterPro" id="IPR029046">
    <property type="entry name" value="LolA/LolB/LppX"/>
</dbReference>
<dbReference type="InterPro" id="IPR019207">
    <property type="entry name" value="DUF2092"/>
</dbReference>
<dbReference type="Proteomes" id="UP000188388">
    <property type="component" value="Unassembled WGS sequence"/>
</dbReference>
<reference evidence="3" key="1">
    <citation type="submission" date="2017-01" db="EMBL/GenBank/DDBJ databases">
        <authorList>
            <person name="Brunel B."/>
        </authorList>
    </citation>
    <scope>NUCLEOTIDE SEQUENCE [LARGE SCALE GENOMIC DNA]</scope>
</reference>
<dbReference type="EMBL" id="FTPD01000015">
    <property type="protein sequence ID" value="SIT55466.1"/>
    <property type="molecule type" value="Genomic_DNA"/>
</dbReference>
<dbReference type="AlphaFoldDB" id="A0A1R3VAT9"/>
<name>A0A1R3VAT9_9HYPH</name>
<gene>
    <name evidence="2" type="ORF">BQ8794_220030</name>
</gene>
<protein>
    <submittedName>
        <fullName evidence="2">Putative periplasmic protein</fullName>
    </submittedName>
</protein>
<accession>A0A1R3VAT9</accession>
<evidence type="ECO:0000313" key="3">
    <source>
        <dbReference type="Proteomes" id="UP000188388"/>
    </source>
</evidence>
<dbReference type="Gene3D" id="2.50.20.10">
    <property type="entry name" value="Lipoprotein localisation LolA/LolB/LppX"/>
    <property type="match status" value="1"/>
</dbReference>
<evidence type="ECO:0000313" key="2">
    <source>
        <dbReference type="EMBL" id="SIT55466.1"/>
    </source>
</evidence>
<dbReference type="STRING" id="1631249.BQ8794_220030"/>
<evidence type="ECO:0000256" key="1">
    <source>
        <dbReference type="ARBA" id="ARBA00022729"/>
    </source>
</evidence>
<sequence>MPQCHLGATSRKVTGMKTNRRSFIGQALAGSFAAPVVALVLAIGLGAPARADEAAAKSMLKAMSDYLAAQTNISFGYDTNLEIVTKDHQKLLLASSGMMDLSRPDKFRGSRHGGFANVEMVFDGKTLTLLGKDANLYTQVDIPGTLDHLVDELRNKYKRPIPGADLLLSNVYDELMRDVTDVKDLGSGVIGGTECDHLAFRKKEVDWQIWIAQGEHPYPCRYVITSNAVDQGPQYSIQISDWKTGADVAADDFAFKAPDGAKKVDLKELVDFDELPTHLSPGAAK</sequence>
<dbReference type="SUPFAM" id="SSF89392">
    <property type="entry name" value="Prokaryotic lipoproteins and lipoprotein localization factors"/>
    <property type="match status" value="1"/>
</dbReference>
<keyword evidence="1" id="KW-0732">Signal</keyword>
<proteinExistence type="predicted"/>